<dbReference type="RefSeq" id="WP_149102719.1">
    <property type="nucleotide sequence ID" value="NZ_VTFT01000001.1"/>
</dbReference>
<keyword evidence="3" id="KW-0804">Transcription</keyword>
<dbReference type="InterPro" id="IPR000524">
    <property type="entry name" value="Tscrpt_reg_HTH_GntR"/>
</dbReference>
<dbReference type="Gene3D" id="1.10.10.10">
    <property type="entry name" value="Winged helix-like DNA-binding domain superfamily/Winged helix DNA-binding domain"/>
    <property type="match status" value="1"/>
</dbReference>
<evidence type="ECO:0000259" key="4">
    <source>
        <dbReference type="PROSITE" id="PS50949"/>
    </source>
</evidence>
<dbReference type="Proteomes" id="UP000324973">
    <property type="component" value="Unassembled WGS sequence"/>
</dbReference>
<reference evidence="5 6" key="1">
    <citation type="submission" date="2019-08" db="EMBL/GenBank/DDBJ databases">
        <title>Luteimonas viscosus sp. nov., isolated from soil of a sunflower field.</title>
        <authorList>
            <person name="Jianli Z."/>
            <person name="Ying Z."/>
        </authorList>
    </citation>
    <scope>NUCLEOTIDE SEQUENCE [LARGE SCALE GENOMIC DNA]</scope>
    <source>
        <strain evidence="5 6">XBU10</strain>
    </source>
</reference>
<accession>A0A5D4XNL6</accession>
<dbReference type="AlphaFoldDB" id="A0A5D4XNL6"/>
<dbReference type="GO" id="GO:0003677">
    <property type="term" value="F:DNA binding"/>
    <property type="evidence" value="ECO:0007669"/>
    <property type="project" value="UniProtKB-KW"/>
</dbReference>
<dbReference type="SMART" id="SM00345">
    <property type="entry name" value="HTH_GNTR"/>
    <property type="match status" value="1"/>
</dbReference>
<sequence length="210" mass="23939">MSETHSKSAFVYGQVIRDLQAGRYMPGQRVDPATLALEFQASTTPVRFALYRLVGEGLLEDHARSGLLVPLPNEVALRGLFDWMQRLLVMACDLVSEHRSPAPTMVAEPISIEDDVVNRTWQLFEAIARSIEHPSLRQAVRRANDQLAPVRRATQGLFDDAAEEYLELAQPWRRRDMANMKLALARYHERRMQLVPRIVARLTATADQHR</sequence>
<keyword evidence="1" id="KW-0805">Transcription regulation</keyword>
<evidence type="ECO:0000256" key="1">
    <source>
        <dbReference type="ARBA" id="ARBA00023015"/>
    </source>
</evidence>
<feature type="domain" description="HTH gntR-type" evidence="4">
    <location>
        <begin position="5"/>
        <end position="72"/>
    </location>
</feature>
<proteinExistence type="predicted"/>
<dbReference type="PANTHER" id="PTHR43537">
    <property type="entry name" value="TRANSCRIPTIONAL REGULATOR, GNTR FAMILY"/>
    <property type="match status" value="1"/>
</dbReference>
<organism evidence="5 6">
    <name type="scientific">Luteimonas viscosa</name>
    <dbReference type="NCBI Taxonomy" id="1132694"/>
    <lineage>
        <taxon>Bacteria</taxon>
        <taxon>Pseudomonadati</taxon>
        <taxon>Pseudomonadota</taxon>
        <taxon>Gammaproteobacteria</taxon>
        <taxon>Lysobacterales</taxon>
        <taxon>Lysobacteraceae</taxon>
        <taxon>Luteimonas</taxon>
    </lineage>
</organism>
<keyword evidence="6" id="KW-1185">Reference proteome</keyword>
<evidence type="ECO:0000313" key="5">
    <source>
        <dbReference type="EMBL" id="TYT26169.1"/>
    </source>
</evidence>
<dbReference type="PROSITE" id="PS50949">
    <property type="entry name" value="HTH_GNTR"/>
    <property type="match status" value="1"/>
</dbReference>
<dbReference type="InterPro" id="IPR036390">
    <property type="entry name" value="WH_DNA-bd_sf"/>
</dbReference>
<protein>
    <submittedName>
        <fullName evidence="5">GntR family transcriptional regulator</fullName>
    </submittedName>
</protein>
<evidence type="ECO:0000256" key="2">
    <source>
        <dbReference type="ARBA" id="ARBA00023125"/>
    </source>
</evidence>
<dbReference type="InterPro" id="IPR036388">
    <property type="entry name" value="WH-like_DNA-bd_sf"/>
</dbReference>
<dbReference type="EMBL" id="VTFT01000001">
    <property type="protein sequence ID" value="TYT26169.1"/>
    <property type="molecule type" value="Genomic_DNA"/>
</dbReference>
<evidence type="ECO:0000313" key="6">
    <source>
        <dbReference type="Proteomes" id="UP000324973"/>
    </source>
</evidence>
<evidence type="ECO:0000256" key="3">
    <source>
        <dbReference type="ARBA" id="ARBA00023163"/>
    </source>
</evidence>
<dbReference type="SUPFAM" id="SSF46785">
    <property type="entry name" value="Winged helix' DNA-binding domain"/>
    <property type="match status" value="1"/>
</dbReference>
<dbReference type="OrthoDB" id="9799812at2"/>
<dbReference type="PANTHER" id="PTHR43537:SF5">
    <property type="entry name" value="UXU OPERON TRANSCRIPTIONAL REGULATOR"/>
    <property type="match status" value="1"/>
</dbReference>
<name>A0A5D4XNL6_9GAMM</name>
<keyword evidence="2" id="KW-0238">DNA-binding</keyword>
<gene>
    <name evidence="5" type="ORF">FZO89_07790</name>
</gene>
<comment type="caution">
    <text evidence="5">The sequence shown here is derived from an EMBL/GenBank/DDBJ whole genome shotgun (WGS) entry which is preliminary data.</text>
</comment>
<dbReference type="Pfam" id="PF00392">
    <property type="entry name" value="GntR"/>
    <property type="match status" value="1"/>
</dbReference>
<dbReference type="GO" id="GO:0003700">
    <property type="term" value="F:DNA-binding transcription factor activity"/>
    <property type="evidence" value="ECO:0007669"/>
    <property type="project" value="InterPro"/>
</dbReference>